<dbReference type="HOGENOM" id="CLU_485800_0_0_1"/>
<gene>
    <name evidence="2" type="ORF">PILCRDRAFT_652748</name>
</gene>
<dbReference type="AlphaFoldDB" id="A0A0C3F933"/>
<keyword evidence="3" id="KW-1185">Reference proteome</keyword>
<feature type="compositionally biased region" description="Low complexity" evidence="1">
    <location>
        <begin position="216"/>
        <end position="227"/>
    </location>
</feature>
<protein>
    <recommendedName>
        <fullName evidence="4">RRM domain-containing protein</fullName>
    </recommendedName>
</protein>
<evidence type="ECO:0000313" key="2">
    <source>
        <dbReference type="EMBL" id="KIM76206.1"/>
    </source>
</evidence>
<accession>A0A0C3F933</accession>
<proteinExistence type="predicted"/>
<dbReference type="OrthoDB" id="3071736at2759"/>
<feature type="region of interest" description="Disordered" evidence="1">
    <location>
        <begin position="205"/>
        <end position="301"/>
    </location>
</feature>
<reference evidence="2 3" key="1">
    <citation type="submission" date="2014-04" db="EMBL/GenBank/DDBJ databases">
        <authorList>
            <consortium name="DOE Joint Genome Institute"/>
            <person name="Kuo A."/>
            <person name="Tarkka M."/>
            <person name="Buscot F."/>
            <person name="Kohler A."/>
            <person name="Nagy L.G."/>
            <person name="Floudas D."/>
            <person name="Copeland A."/>
            <person name="Barry K.W."/>
            <person name="Cichocki N."/>
            <person name="Veneault-Fourrey C."/>
            <person name="LaButti K."/>
            <person name="Lindquist E.A."/>
            <person name="Lipzen A."/>
            <person name="Lundell T."/>
            <person name="Morin E."/>
            <person name="Murat C."/>
            <person name="Sun H."/>
            <person name="Tunlid A."/>
            <person name="Henrissat B."/>
            <person name="Grigoriev I.V."/>
            <person name="Hibbett D.S."/>
            <person name="Martin F."/>
            <person name="Nordberg H.P."/>
            <person name="Cantor M.N."/>
            <person name="Hua S.X."/>
        </authorList>
    </citation>
    <scope>NUCLEOTIDE SEQUENCE [LARGE SCALE GENOMIC DNA]</scope>
    <source>
        <strain evidence="2 3">F 1598</strain>
    </source>
</reference>
<evidence type="ECO:0000313" key="3">
    <source>
        <dbReference type="Proteomes" id="UP000054166"/>
    </source>
</evidence>
<feature type="compositionally biased region" description="Polar residues" evidence="1">
    <location>
        <begin position="348"/>
        <end position="361"/>
    </location>
</feature>
<dbReference type="InParanoid" id="A0A0C3F933"/>
<feature type="compositionally biased region" description="Low complexity" evidence="1">
    <location>
        <begin position="285"/>
        <end position="297"/>
    </location>
</feature>
<organism evidence="2 3">
    <name type="scientific">Piloderma croceum (strain F 1598)</name>
    <dbReference type="NCBI Taxonomy" id="765440"/>
    <lineage>
        <taxon>Eukaryota</taxon>
        <taxon>Fungi</taxon>
        <taxon>Dikarya</taxon>
        <taxon>Basidiomycota</taxon>
        <taxon>Agaricomycotina</taxon>
        <taxon>Agaricomycetes</taxon>
        <taxon>Agaricomycetidae</taxon>
        <taxon>Atheliales</taxon>
        <taxon>Atheliaceae</taxon>
        <taxon>Piloderma</taxon>
    </lineage>
</organism>
<dbReference type="EMBL" id="KN833037">
    <property type="protein sequence ID" value="KIM76206.1"/>
    <property type="molecule type" value="Genomic_DNA"/>
</dbReference>
<evidence type="ECO:0000256" key="1">
    <source>
        <dbReference type="SAM" id="MobiDB-lite"/>
    </source>
</evidence>
<feature type="compositionally biased region" description="Polar residues" evidence="1">
    <location>
        <begin position="80"/>
        <end position="91"/>
    </location>
</feature>
<sequence length="561" mass="61274">MDATDQDYLKKREALFQDSLRDQRIHQWISSQYDFALSEFENENDIPPPSRADSPLLGFPDGRAVTPRECPSYEPLFFSDPSQDNLSTADQQFEDGERERALKFLIKEMNLVFPSTGGPAQRHTAEQPQCDVPEGREKSLPPLPPRAPPSSPESSPAQSRRPSHSHTLNHTSSRTRLTRLPSISATLGSPPNPVLQVEDVLYIDTEPDTPTPTATPVPTRAGRTPAPLKLSSTFEAQRAIPPSSPTMTTTTNASTPALSPSSISYPQPQQIPHTRSTSFPDSLFTASSGPASPTSSAYMTPDSNWTVPTVITSGNADDGVLPPSLVRINEPKPVFPSQIHEHGKLGVPNTNESRWSLASSNQDEDGYSPSSETPKSPSKRKRLLSLISLLSPSGREAKENRPVLIQPRTTPPSPTSSSIYLADVVTANTSSSSNDFGLPSDDPNYNPYYDHSTFDSSSASNKKNSLTSLGYASRSFAKPKKRTLVVGGVKENDARTFSAVQRWCESFGELRSMSRKPNGDIYVDFRKSSVAETVCRVRGHVALNGANVHLSWFSGKKVSRI</sequence>
<name>A0A0C3F933_PILCF</name>
<feature type="compositionally biased region" description="Polar residues" evidence="1">
    <location>
        <begin position="165"/>
        <end position="177"/>
    </location>
</feature>
<dbReference type="STRING" id="765440.A0A0C3F933"/>
<feature type="compositionally biased region" description="Low complexity" evidence="1">
    <location>
        <begin position="245"/>
        <end position="272"/>
    </location>
</feature>
<evidence type="ECO:0008006" key="4">
    <source>
        <dbReference type="Google" id="ProtNLM"/>
    </source>
</evidence>
<feature type="region of interest" description="Disordered" evidence="1">
    <location>
        <begin position="113"/>
        <end position="177"/>
    </location>
</feature>
<feature type="region of interest" description="Disordered" evidence="1">
    <location>
        <begin position="41"/>
        <end position="98"/>
    </location>
</feature>
<feature type="compositionally biased region" description="Pro residues" evidence="1">
    <location>
        <begin position="141"/>
        <end position="151"/>
    </location>
</feature>
<dbReference type="Proteomes" id="UP000054166">
    <property type="component" value="Unassembled WGS sequence"/>
</dbReference>
<reference evidence="3" key="2">
    <citation type="submission" date="2015-01" db="EMBL/GenBank/DDBJ databases">
        <title>Evolutionary Origins and Diversification of the Mycorrhizal Mutualists.</title>
        <authorList>
            <consortium name="DOE Joint Genome Institute"/>
            <consortium name="Mycorrhizal Genomics Consortium"/>
            <person name="Kohler A."/>
            <person name="Kuo A."/>
            <person name="Nagy L.G."/>
            <person name="Floudas D."/>
            <person name="Copeland A."/>
            <person name="Barry K.W."/>
            <person name="Cichocki N."/>
            <person name="Veneault-Fourrey C."/>
            <person name="LaButti K."/>
            <person name="Lindquist E.A."/>
            <person name="Lipzen A."/>
            <person name="Lundell T."/>
            <person name="Morin E."/>
            <person name="Murat C."/>
            <person name="Riley R."/>
            <person name="Ohm R."/>
            <person name="Sun H."/>
            <person name="Tunlid A."/>
            <person name="Henrissat B."/>
            <person name="Grigoriev I.V."/>
            <person name="Hibbett D.S."/>
            <person name="Martin F."/>
        </authorList>
    </citation>
    <scope>NUCLEOTIDE SEQUENCE [LARGE SCALE GENOMIC DNA]</scope>
    <source>
        <strain evidence="3">F 1598</strain>
    </source>
</reference>
<feature type="region of interest" description="Disordered" evidence="1">
    <location>
        <begin position="335"/>
        <end position="418"/>
    </location>
</feature>
<feature type="compositionally biased region" description="Low complexity" evidence="1">
    <location>
        <begin position="384"/>
        <end position="394"/>
    </location>
</feature>